<organism evidence="10 11">
    <name type="scientific">Cohnella phaseoli</name>
    <dbReference type="NCBI Taxonomy" id="456490"/>
    <lineage>
        <taxon>Bacteria</taxon>
        <taxon>Bacillati</taxon>
        <taxon>Bacillota</taxon>
        <taxon>Bacilli</taxon>
        <taxon>Bacillales</taxon>
        <taxon>Paenibacillaceae</taxon>
        <taxon>Cohnella</taxon>
    </lineage>
</organism>
<dbReference type="PANTHER" id="PTHR43553:SF24">
    <property type="entry name" value="ENERGY-COUPLING FACTOR TRANSPORTER ATP-BINDING PROTEIN ECFA1"/>
    <property type="match status" value="1"/>
</dbReference>
<dbReference type="InterPro" id="IPR003593">
    <property type="entry name" value="AAA+_ATPase"/>
</dbReference>
<keyword evidence="6 10" id="KW-0067">ATP-binding</keyword>
<dbReference type="NCBIfam" id="NF010167">
    <property type="entry name" value="PRK13648.1"/>
    <property type="match status" value="2"/>
</dbReference>
<protein>
    <submittedName>
        <fullName evidence="10">Energy-coupling factor transport system ATP-binding protein</fullName>
    </submittedName>
</protein>
<dbReference type="Gene3D" id="3.40.50.300">
    <property type="entry name" value="P-loop containing nucleotide triphosphate hydrolases"/>
    <property type="match status" value="2"/>
</dbReference>
<dbReference type="CDD" id="cd03225">
    <property type="entry name" value="ABC_cobalt_CbiO_domain1"/>
    <property type="match status" value="2"/>
</dbReference>
<dbReference type="GO" id="GO:0016887">
    <property type="term" value="F:ATP hydrolysis activity"/>
    <property type="evidence" value="ECO:0007669"/>
    <property type="project" value="InterPro"/>
</dbReference>
<name>A0A3D9KGC2_9BACL</name>
<dbReference type="SMART" id="SM00382">
    <property type="entry name" value="AAA"/>
    <property type="match status" value="2"/>
</dbReference>
<feature type="domain" description="ABC transporter" evidence="9">
    <location>
        <begin position="4"/>
        <end position="245"/>
    </location>
</feature>
<evidence type="ECO:0000259" key="9">
    <source>
        <dbReference type="PROSITE" id="PS50893"/>
    </source>
</evidence>
<evidence type="ECO:0000256" key="8">
    <source>
        <dbReference type="ARBA" id="ARBA00023136"/>
    </source>
</evidence>
<comment type="similarity">
    <text evidence="2">Belongs to the ABC transporter superfamily.</text>
</comment>
<dbReference type="PANTHER" id="PTHR43553">
    <property type="entry name" value="HEAVY METAL TRANSPORTER"/>
    <property type="match status" value="1"/>
</dbReference>
<proteinExistence type="inferred from homology"/>
<evidence type="ECO:0000256" key="1">
    <source>
        <dbReference type="ARBA" id="ARBA00004202"/>
    </source>
</evidence>
<gene>
    <name evidence="10" type="ORF">DFP98_10445</name>
</gene>
<keyword evidence="11" id="KW-1185">Reference proteome</keyword>
<dbReference type="SUPFAM" id="SSF52540">
    <property type="entry name" value="P-loop containing nucleoside triphosphate hydrolases"/>
    <property type="match status" value="2"/>
</dbReference>
<comment type="caution">
    <text evidence="10">The sequence shown here is derived from an EMBL/GenBank/DDBJ whole genome shotgun (WGS) entry which is preliminary data.</text>
</comment>
<keyword evidence="3" id="KW-0813">Transport</keyword>
<dbReference type="Proteomes" id="UP000256977">
    <property type="component" value="Unassembled WGS sequence"/>
</dbReference>
<dbReference type="InterPro" id="IPR003439">
    <property type="entry name" value="ABC_transporter-like_ATP-bd"/>
</dbReference>
<dbReference type="PROSITE" id="PS00211">
    <property type="entry name" value="ABC_TRANSPORTER_1"/>
    <property type="match status" value="2"/>
</dbReference>
<evidence type="ECO:0000256" key="5">
    <source>
        <dbReference type="ARBA" id="ARBA00022741"/>
    </source>
</evidence>
<comment type="subcellular location">
    <subcellularLocation>
        <location evidence="1">Cell membrane</location>
        <topology evidence="1">Peripheral membrane protein</topology>
    </subcellularLocation>
</comment>
<reference evidence="10 11" key="1">
    <citation type="submission" date="2018-07" db="EMBL/GenBank/DDBJ databases">
        <title>Genomic Encyclopedia of Type Strains, Phase III (KMG-III): the genomes of soil and plant-associated and newly described type strains.</title>
        <authorList>
            <person name="Whitman W."/>
        </authorList>
    </citation>
    <scope>NUCLEOTIDE SEQUENCE [LARGE SCALE GENOMIC DNA]</scope>
    <source>
        <strain evidence="10 11">CECT 7287</strain>
    </source>
</reference>
<dbReference type="GO" id="GO:0005524">
    <property type="term" value="F:ATP binding"/>
    <property type="evidence" value="ECO:0007669"/>
    <property type="project" value="UniProtKB-KW"/>
</dbReference>
<keyword evidence="5" id="KW-0547">Nucleotide-binding</keyword>
<evidence type="ECO:0000313" key="10">
    <source>
        <dbReference type="EMBL" id="RED85340.1"/>
    </source>
</evidence>
<dbReference type="EMBL" id="QRDZ01000004">
    <property type="protein sequence ID" value="RED85340.1"/>
    <property type="molecule type" value="Genomic_DNA"/>
</dbReference>
<dbReference type="PROSITE" id="PS50893">
    <property type="entry name" value="ABC_TRANSPORTER_2"/>
    <property type="match status" value="2"/>
</dbReference>
<dbReference type="Pfam" id="PF00005">
    <property type="entry name" value="ABC_tran"/>
    <property type="match status" value="2"/>
</dbReference>
<evidence type="ECO:0000256" key="6">
    <source>
        <dbReference type="ARBA" id="ARBA00022840"/>
    </source>
</evidence>
<dbReference type="InterPro" id="IPR027417">
    <property type="entry name" value="P-loop_NTPase"/>
</dbReference>
<dbReference type="GO" id="GO:0043190">
    <property type="term" value="C:ATP-binding cassette (ABC) transporter complex"/>
    <property type="evidence" value="ECO:0007669"/>
    <property type="project" value="TreeGrafter"/>
</dbReference>
<feature type="domain" description="ABC transporter" evidence="9">
    <location>
        <begin position="301"/>
        <end position="536"/>
    </location>
</feature>
<dbReference type="InterPro" id="IPR015856">
    <property type="entry name" value="ABC_transpr_CbiO/EcfA_su"/>
</dbReference>
<keyword evidence="4" id="KW-1003">Cell membrane</keyword>
<dbReference type="InterPro" id="IPR017871">
    <property type="entry name" value="ABC_transporter-like_CS"/>
</dbReference>
<dbReference type="GO" id="GO:0042626">
    <property type="term" value="F:ATPase-coupled transmembrane transporter activity"/>
    <property type="evidence" value="ECO:0007669"/>
    <property type="project" value="TreeGrafter"/>
</dbReference>
<dbReference type="AlphaFoldDB" id="A0A3D9KGC2"/>
<evidence type="ECO:0000256" key="4">
    <source>
        <dbReference type="ARBA" id="ARBA00022475"/>
    </source>
</evidence>
<sequence length="581" mass="62561">MTKIECDRVSFAYPGQQQDAGIGFSLKVEPGETVLLLGPSGSGKSTLALCLCGLIPHAVVGRLDGEVRIDGLDTRLIEPGELACTVGTVFQDPEAQSIMATVEEEVAFGLENVGVPTSEMRGRIADALHAVSLSGFEGEPVDRLSGGQKQRLALASVLAMKPEILVLDEPTSNLDPVGTEDLFRKLGELKKTGRYTMVLIEHKLDELLELVDLVAVIDEKGGLLCSGAPSDVFYEHAEELAHLGVWVPVAVELARGLSGHGLPPESRPLSIRQLADAVQSVLPAGLSAPAKIGRRQAADSSPLLDIRATGPLSPGNGWLQPFSLEVRRGQFWAVVGGNGAGKTTLARHLAGLLPIRSGVAFLEGRDCGTYSARELAGKIGYVFQNPEHQFVTERVGEEIAFGLRASGMPEAEVAETVARYLARFGLSDYADVHPFRLSHGEKRRLSVAAMLVAGQELMILDEPTFGQDRRHAIELMEMMKELQREGRTIMMITHDMSLVAEYAEQAAVFGRGELLSAGPVERLFADYGLLGKAGLKLPPVAELWSLLANKTASVHAPAVWTRRQWQMSWDNACSIRAGTVS</sequence>
<evidence type="ECO:0000256" key="3">
    <source>
        <dbReference type="ARBA" id="ARBA00022448"/>
    </source>
</evidence>
<keyword evidence="8" id="KW-0472">Membrane</keyword>
<dbReference type="InterPro" id="IPR050095">
    <property type="entry name" value="ECF_ABC_transporter_ATP-bd"/>
</dbReference>
<keyword evidence="7" id="KW-1278">Translocase</keyword>
<evidence type="ECO:0000256" key="2">
    <source>
        <dbReference type="ARBA" id="ARBA00005417"/>
    </source>
</evidence>
<evidence type="ECO:0000313" key="11">
    <source>
        <dbReference type="Proteomes" id="UP000256977"/>
    </source>
</evidence>
<accession>A0A3D9KGC2</accession>
<evidence type="ECO:0000256" key="7">
    <source>
        <dbReference type="ARBA" id="ARBA00022967"/>
    </source>
</evidence>